<proteinExistence type="predicted"/>
<feature type="compositionally biased region" description="Polar residues" evidence="1">
    <location>
        <begin position="60"/>
        <end position="75"/>
    </location>
</feature>
<gene>
    <name evidence="2" type="ORF">BFJ65_g2321</name>
</gene>
<name>A0A3L6NWY6_FUSOX</name>
<evidence type="ECO:0000256" key="1">
    <source>
        <dbReference type="SAM" id="MobiDB-lite"/>
    </source>
</evidence>
<organism evidence="2">
    <name type="scientific">Fusarium oxysporum f. sp. cepae</name>
    <dbReference type="NCBI Taxonomy" id="396571"/>
    <lineage>
        <taxon>Eukaryota</taxon>
        <taxon>Fungi</taxon>
        <taxon>Dikarya</taxon>
        <taxon>Ascomycota</taxon>
        <taxon>Pezizomycotina</taxon>
        <taxon>Sordariomycetes</taxon>
        <taxon>Hypocreomycetidae</taxon>
        <taxon>Hypocreales</taxon>
        <taxon>Nectriaceae</taxon>
        <taxon>Fusarium</taxon>
        <taxon>Fusarium oxysporum species complex</taxon>
    </lineage>
</organism>
<reference evidence="2" key="1">
    <citation type="journal article" date="2018" name="Sci. Rep.">
        <title>Characterisation of pathogen-specific regions and novel effector candidates in Fusarium oxysporum f. sp. cepae.</title>
        <authorList>
            <person name="Armitage A.D."/>
            <person name="Taylor A."/>
            <person name="Sobczyk M.K."/>
            <person name="Baxter L."/>
            <person name="Greenfield B.P."/>
            <person name="Bates H.J."/>
            <person name="Wilson F."/>
            <person name="Jackson A.C."/>
            <person name="Ott S."/>
            <person name="Harrison R.J."/>
            <person name="Clarkson J.P."/>
        </authorList>
    </citation>
    <scope>NUCLEOTIDE SEQUENCE [LARGE SCALE GENOMIC DNA]</scope>
    <source>
        <strain evidence="2">FoC_Fus2</strain>
    </source>
</reference>
<accession>A0A3L6NWY6</accession>
<feature type="compositionally biased region" description="Basic and acidic residues" evidence="1">
    <location>
        <begin position="99"/>
        <end position="117"/>
    </location>
</feature>
<dbReference type="AlphaFoldDB" id="A0A3L6NWY6"/>
<feature type="region of interest" description="Disordered" evidence="1">
    <location>
        <begin position="56"/>
        <end position="121"/>
    </location>
</feature>
<sequence>MSDTYQKIRLISQLQSTLANHADVMSLLPPNDSMVSKMREIDSMLQEQIALLEHEVAEAESSTSDGGVPTESAQAPHTLDAVPRTPVPATDGDDLAGPHGRDLPDRPITSEEMERFRQRPPPLEIVDVQRPMVVYNVRRNGRREPFRSSALNRLVPTPTNTPFLHKPMK</sequence>
<evidence type="ECO:0000313" key="2">
    <source>
        <dbReference type="EMBL" id="RKK24377.1"/>
    </source>
</evidence>
<dbReference type="EMBL" id="MRCU01000002">
    <property type="protein sequence ID" value="RKK24377.1"/>
    <property type="molecule type" value="Genomic_DNA"/>
</dbReference>
<protein>
    <submittedName>
        <fullName evidence="2">Uncharacterized protein</fullName>
    </submittedName>
</protein>
<dbReference type="Proteomes" id="UP000270866">
    <property type="component" value="Chromosome 4"/>
</dbReference>
<comment type="caution">
    <text evidence="2">The sequence shown here is derived from an EMBL/GenBank/DDBJ whole genome shotgun (WGS) entry which is preliminary data.</text>
</comment>